<feature type="transmembrane region" description="Helical" evidence="4">
    <location>
        <begin position="326"/>
        <end position="345"/>
    </location>
</feature>
<feature type="transmembrane region" description="Helical" evidence="4">
    <location>
        <begin position="428"/>
        <end position="447"/>
    </location>
</feature>
<organism evidence="5 6">
    <name type="scientific">Panagrellus redivivus</name>
    <name type="common">Microworm</name>
    <dbReference type="NCBI Taxonomy" id="6233"/>
    <lineage>
        <taxon>Eukaryota</taxon>
        <taxon>Metazoa</taxon>
        <taxon>Ecdysozoa</taxon>
        <taxon>Nematoda</taxon>
        <taxon>Chromadorea</taxon>
        <taxon>Rhabditida</taxon>
        <taxon>Tylenchina</taxon>
        <taxon>Panagrolaimomorpha</taxon>
        <taxon>Panagrolaimoidea</taxon>
        <taxon>Panagrolaimidae</taxon>
        <taxon>Panagrellus</taxon>
    </lineage>
</organism>
<proteinExistence type="predicted"/>
<dbReference type="InterPro" id="IPR004835">
    <property type="entry name" value="Chitin_synth"/>
</dbReference>
<dbReference type="GO" id="GO:0006031">
    <property type="term" value="P:chitin biosynthetic process"/>
    <property type="evidence" value="ECO:0007669"/>
    <property type="project" value="TreeGrafter"/>
</dbReference>
<comment type="subcellular location">
    <subcellularLocation>
        <location evidence="1">Membrane</location>
        <topology evidence="1">Multi-pass membrane protein</topology>
    </subcellularLocation>
</comment>
<evidence type="ECO:0000256" key="3">
    <source>
        <dbReference type="ARBA" id="ARBA00023136"/>
    </source>
</evidence>
<evidence type="ECO:0000256" key="4">
    <source>
        <dbReference type="SAM" id="Phobius"/>
    </source>
</evidence>
<evidence type="ECO:0000313" key="5">
    <source>
        <dbReference type="Proteomes" id="UP000492821"/>
    </source>
</evidence>
<feature type="transmembrane region" description="Helical" evidence="4">
    <location>
        <begin position="302"/>
        <end position="320"/>
    </location>
</feature>
<dbReference type="GO" id="GO:0071944">
    <property type="term" value="C:cell periphery"/>
    <property type="evidence" value="ECO:0007669"/>
    <property type="project" value="TreeGrafter"/>
</dbReference>
<keyword evidence="2 4" id="KW-0812">Transmembrane</keyword>
<feature type="transmembrane region" description="Helical" evidence="4">
    <location>
        <begin position="120"/>
        <end position="139"/>
    </location>
</feature>
<reference evidence="5" key="1">
    <citation type="journal article" date="2013" name="Genetics">
        <title>The draft genome and transcriptome of Panagrellus redivivus are shaped by the harsh demands of a free-living lifestyle.</title>
        <authorList>
            <person name="Srinivasan J."/>
            <person name="Dillman A.R."/>
            <person name="Macchietto M.G."/>
            <person name="Heikkinen L."/>
            <person name="Lakso M."/>
            <person name="Fracchia K.M."/>
            <person name="Antoshechkin I."/>
            <person name="Mortazavi A."/>
            <person name="Wong G."/>
            <person name="Sternberg P.W."/>
        </authorList>
    </citation>
    <scope>NUCLEOTIDE SEQUENCE [LARGE SCALE GENOMIC DNA]</scope>
    <source>
        <strain evidence="5">MT8872</strain>
    </source>
</reference>
<feature type="transmembrane region" description="Helical" evidence="4">
    <location>
        <begin position="86"/>
        <end position="108"/>
    </location>
</feature>
<keyword evidence="5" id="KW-1185">Reference proteome</keyword>
<sequence>MFVISFSLLGPAIIFTMLVYAQVAAFCMNSTHVLVYNAVPVCFFIFCCFCMDSSVQLFFAKVASIVYAFLMLAVMIATAQQIVLETIFSLMSIFVLMLIVIFMFAALVHPKEFKNILFGAIYFLIIPSAYVFLSLYSLVNLNVINRGTREAVVKATGDKTNSDKLGEKWVKRLGLDNEKSVAFKLMPWLTPKVPEDNESLGALERKVERPEALQKSMDIGQNGYSAQPQDAFSRLHIISHEQRQKGLANKYEATPARTLENVHAPHVAFRVRWIIFIVIMCITFDNASATPLEATKEKTPKSLADLTALAIGTVVTYFGLSESLWNWWPVTDCIIFTMSLVVAAVRMMENAYSASEGFECIVLWHSLACGCWCMIEFLNSQRTRQIDVNMNPARASPSMMYRNSVSFVPSMVFFFCEVYDNGISLRLLAILVPLMVLLTVVLGFSFFTCQEPARNAAAQDAMPPPPVAIPPLFSSLSTHRFGDSNDFRSFDQALPSPQNSHHVSMVYQVESRFEQCACIEEVYVIPQSLVRFEQLCLIVVPKKTWILKHHPGMPNNTLFRAVIFDEICRFAARNLLPMPKHAIIIKDSGFQTLRTVNSMWPNMKSISCLEGFFSPEWPRVIDSKLELIAFPDGYIEPEGLERIYADSELVSQCFIHFQRSILLAIVVPDEQALFVKNKQMYRLSGNFWRLCRHHQIKQLILNAMRSTAIKNNLVNFEIVQDIYISPDRFSVHNNLLTFAQKKNRPNLKARFQSHIDKMIVKIVSNQ</sequence>
<keyword evidence="3 4" id="KW-0472">Membrane</keyword>
<protein>
    <submittedName>
        <fullName evidence="6">Calpain catalytic domain-containing protein</fullName>
    </submittedName>
</protein>
<dbReference type="GO" id="GO:0016020">
    <property type="term" value="C:membrane"/>
    <property type="evidence" value="ECO:0007669"/>
    <property type="project" value="UniProtKB-SubCell"/>
</dbReference>
<dbReference type="GO" id="GO:0004100">
    <property type="term" value="F:chitin synthase activity"/>
    <property type="evidence" value="ECO:0007669"/>
    <property type="project" value="InterPro"/>
</dbReference>
<feature type="transmembrane region" description="Helical" evidence="4">
    <location>
        <begin position="31"/>
        <end position="51"/>
    </location>
</feature>
<dbReference type="PANTHER" id="PTHR22914:SF12">
    <property type="entry name" value="CHITIN SYNTHASE CHS-1"/>
    <property type="match status" value="1"/>
</dbReference>
<evidence type="ECO:0000256" key="2">
    <source>
        <dbReference type="ARBA" id="ARBA00022692"/>
    </source>
</evidence>
<evidence type="ECO:0000313" key="6">
    <source>
        <dbReference type="WBParaSite" id="Pan_g15506.t1"/>
    </source>
</evidence>
<dbReference type="PANTHER" id="PTHR22914">
    <property type="entry name" value="CHITIN SYNTHASE"/>
    <property type="match status" value="1"/>
</dbReference>
<dbReference type="AlphaFoldDB" id="A0A7E4V1L1"/>
<keyword evidence="4" id="KW-1133">Transmembrane helix</keyword>
<evidence type="ECO:0000256" key="1">
    <source>
        <dbReference type="ARBA" id="ARBA00004141"/>
    </source>
</evidence>
<dbReference type="Proteomes" id="UP000492821">
    <property type="component" value="Unassembled WGS sequence"/>
</dbReference>
<dbReference type="WBParaSite" id="Pan_g15506.t1">
    <property type="protein sequence ID" value="Pan_g15506.t1"/>
    <property type="gene ID" value="Pan_g15506"/>
</dbReference>
<name>A0A7E4V1L1_PANRE</name>
<feature type="transmembrane region" description="Helical" evidence="4">
    <location>
        <begin position="271"/>
        <end position="290"/>
    </location>
</feature>
<reference evidence="6" key="2">
    <citation type="submission" date="2020-10" db="UniProtKB">
        <authorList>
            <consortium name="WormBaseParasite"/>
        </authorList>
    </citation>
    <scope>IDENTIFICATION</scope>
</reference>
<feature type="transmembrane region" description="Helical" evidence="4">
    <location>
        <begin position="58"/>
        <end position="80"/>
    </location>
</feature>
<accession>A0A7E4V1L1</accession>
<feature type="transmembrane region" description="Helical" evidence="4">
    <location>
        <begin position="357"/>
        <end position="379"/>
    </location>
</feature>